<feature type="region of interest" description="Disordered" evidence="1">
    <location>
        <begin position="59"/>
        <end position="88"/>
    </location>
</feature>
<feature type="transmembrane region" description="Helical" evidence="2">
    <location>
        <begin position="163"/>
        <end position="184"/>
    </location>
</feature>
<keyword evidence="2" id="KW-0812">Transmembrane</keyword>
<feature type="compositionally biased region" description="Low complexity" evidence="1">
    <location>
        <begin position="59"/>
        <end position="72"/>
    </location>
</feature>
<reference evidence="3" key="1">
    <citation type="submission" date="2020-11" db="EMBL/GenBank/DDBJ databases">
        <authorList>
            <person name="Koelle M."/>
            <person name="Horta M.A.C."/>
            <person name="Nowrousian M."/>
            <person name="Ohm R.A."/>
            <person name="Benz P."/>
            <person name="Pilgard A."/>
        </authorList>
    </citation>
    <scope>NUCLEOTIDE SEQUENCE</scope>
    <source>
        <strain evidence="3">FPRL280</strain>
    </source>
</reference>
<evidence type="ECO:0000256" key="2">
    <source>
        <dbReference type="SAM" id="Phobius"/>
    </source>
</evidence>
<feature type="transmembrane region" description="Helical" evidence="2">
    <location>
        <begin position="190"/>
        <end position="212"/>
    </location>
</feature>
<reference evidence="3" key="2">
    <citation type="journal article" name="Front. Microbiol.">
        <title>Degradative Capacity of Two Strains of Rhodonia placenta: From Phenotype to Genotype.</title>
        <authorList>
            <person name="Kolle M."/>
            <person name="Horta M.A.C."/>
            <person name="Nowrousian M."/>
            <person name="Ohm R.A."/>
            <person name="Benz J.P."/>
            <person name="Pilgard A."/>
        </authorList>
    </citation>
    <scope>NUCLEOTIDE SEQUENCE</scope>
    <source>
        <strain evidence="3">FPRL280</strain>
    </source>
</reference>
<feature type="transmembrane region" description="Helical" evidence="2">
    <location>
        <begin position="232"/>
        <end position="254"/>
    </location>
</feature>
<keyword evidence="2" id="KW-0472">Membrane</keyword>
<proteinExistence type="predicted"/>
<dbReference type="AlphaFoldDB" id="A0A8H7NUP6"/>
<dbReference type="EMBL" id="JADOXO010000415">
    <property type="protein sequence ID" value="KAF9804976.1"/>
    <property type="molecule type" value="Genomic_DNA"/>
</dbReference>
<dbReference type="Proteomes" id="UP000639403">
    <property type="component" value="Unassembled WGS sequence"/>
</dbReference>
<evidence type="ECO:0000313" key="4">
    <source>
        <dbReference type="Proteomes" id="UP000639403"/>
    </source>
</evidence>
<comment type="caution">
    <text evidence="3">The sequence shown here is derived from an EMBL/GenBank/DDBJ whole genome shotgun (WGS) entry which is preliminary data.</text>
</comment>
<evidence type="ECO:0000256" key="1">
    <source>
        <dbReference type="SAM" id="MobiDB-lite"/>
    </source>
</evidence>
<feature type="transmembrane region" description="Helical" evidence="2">
    <location>
        <begin position="128"/>
        <end position="151"/>
    </location>
</feature>
<gene>
    <name evidence="3" type="ORF">IEO21_09256</name>
</gene>
<accession>A0A8H7NUP6</accession>
<sequence length="276" mass="29092">MPSPILYSPKPSPTLTLVNVPVTQQLAYDYRTSSSATSLSLTPIAVPQRVFMGWPLQSPRRSTSSLSGDSISLPPPATAMRPSPSQTVDVPEGTPIVLDTLVALLTIPFVLAACFLVLLVFIGAAVLFVAVMAVIAVVDWVGAALTCALSYRGSRAVQVSLHTCVGAAWSPASAVLAHAILSRLPLESSAAAVGVGHTSAAGGALLGAVFGICTPFGRSKEEPAPTRLRSEWLYLVLCFIGIFGQVLGVVLLRWREPSILDEFGTSIFGKLLVYKY</sequence>
<protein>
    <submittedName>
        <fullName evidence="3">Uncharacterized protein</fullName>
    </submittedName>
</protein>
<organism evidence="3 4">
    <name type="scientific">Rhodonia placenta</name>
    <dbReference type="NCBI Taxonomy" id="104341"/>
    <lineage>
        <taxon>Eukaryota</taxon>
        <taxon>Fungi</taxon>
        <taxon>Dikarya</taxon>
        <taxon>Basidiomycota</taxon>
        <taxon>Agaricomycotina</taxon>
        <taxon>Agaricomycetes</taxon>
        <taxon>Polyporales</taxon>
        <taxon>Adustoporiaceae</taxon>
        <taxon>Rhodonia</taxon>
    </lineage>
</organism>
<keyword evidence="2" id="KW-1133">Transmembrane helix</keyword>
<evidence type="ECO:0000313" key="3">
    <source>
        <dbReference type="EMBL" id="KAF9804976.1"/>
    </source>
</evidence>
<feature type="transmembrane region" description="Helical" evidence="2">
    <location>
        <begin position="101"/>
        <end position="122"/>
    </location>
</feature>
<name>A0A8H7NUP6_9APHY</name>